<reference evidence="2 3" key="1">
    <citation type="journal article" date="2007" name="J. Bacteriol.">
        <title>Whole-genome analysis of the methyl tert-butyl ether-degrading beta-proteobacterium Methylibium petroleiphilum PM1.</title>
        <authorList>
            <person name="Kane S.R."/>
            <person name="Chakicherla A.Y."/>
            <person name="Chain P.S.G."/>
            <person name="Schmidt R."/>
            <person name="Shin M.W."/>
            <person name="Legler T.C."/>
            <person name="Scow K.M."/>
            <person name="Larimer F.W."/>
            <person name="Lucas S.M."/>
            <person name="Richardson P.M."/>
            <person name="Hristova K.R."/>
        </authorList>
    </citation>
    <scope>NUCLEOTIDE SEQUENCE [LARGE SCALE GENOMIC DNA]</scope>
    <source>
        <strain evidence="3">ATCC BAA-1232 / LMG 22953 / PM1</strain>
        <plasmid evidence="2 3">RPME01</plasmid>
    </source>
</reference>
<keyword evidence="1" id="KW-1133">Transmembrane helix</keyword>
<name>A2SNQ1_METPP</name>
<dbReference type="AlphaFoldDB" id="A2SNQ1"/>
<evidence type="ECO:0000313" key="3">
    <source>
        <dbReference type="Proteomes" id="UP000000366"/>
    </source>
</evidence>
<dbReference type="eggNOG" id="ENOG502ZGTH">
    <property type="taxonomic scope" value="Bacteria"/>
</dbReference>
<keyword evidence="3" id="KW-1185">Reference proteome</keyword>
<organism evidence="2 3">
    <name type="scientific">Methylibium petroleiphilum (strain ATCC BAA-1232 / LMG 22953 / PM1)</name>
    <dbReference type="NCBI Taxonomy" id="420662"/>
    <lineage>
        <taxon>Bacteria</taxon>
        <taxon>Pseudomonadati</taxon>
        <taxon>Pseudomonadota</taxon>
        <taxon>Betaproteobacteria</taxon>
        <taxon>Burkholderiales</taxon>
        <taxon>Sphaerotilaceae</taxon>
        <taxon>Methylibium</taxon>
    </lineage>
</organism>
<dbReference type="HOGENOM" id="CLU_1487947_0_0_4"/>
<gene>
    <name evidence="2" type="ordered locus">Mpe_B0415</name>
</gene>
<protein>
    <submittedName>
        <fullName evidence="2">Uncharacterized protein</fullName>
    </submittedName>
</protein>
<dbReference type="RefSeq" id="WP_011831778.1">
    <property type="nucleotide sequence ID" value="NC_008826.1"/>
</dbReference>
<feature type="transmembrane region" description="Helical" evidence="1">
    <location>
        <begin position="20"/>
        <end position="39"/>
    </location>
</feature>
<evidence type="ECO:0000313" key="2">
    <source>
        <dbReference type="EMBL" id="ABM97190.1"/>
    </source>
</evidence>
<dbReference type="Proteomes" id="UP000000366">
    <property type="component" value="Plasmid RPME01"/>
</dbReference>
<dbReference type="KEGG" id="mpt:Mpe_B0415"/>
<proteinExistence type="predicted"/>
<keyword evidence="2" id="KW-0614">Plasmid</keyword>
<keyword evidence="1" id="KW-0472">Membrane</keyword>
<geneLocation type="plasmid" evidence="2 3">
    <name>RPME01</name>
</geneLocation>
<accession>A2SNQ1</accession>
<evidence type="ECO:0000256" key="1">
    <source>
        <dbReference type="SAM" id="Phobius"/>
    </source>
</evidence>
<sequence length="184" mass="19647">MKHFKPIRRGVRLDSQDGFVAAYLLFAIALFSLVAWAASQMIDANSQLRWISTTADSIYEQAQLTRKVVIDCGTTYPAGVNGDAQSLSYYKKYPGGNASLSSIQCPGAPAGQQSLLSGRDGVFLGKLSPDFTAWSYSNNSAGITISLRATSSRGVEALARVSRRIGSTESILSGDQLTFIVAAP</sequence>
<keyword evidence="1" id="KW-0812">Transmembrane</keyword>
<dbReference type="EMBL" id="CP000556">
    <property type="protein sequence ID" value="ABM97190.1"/>
    <property type="molecule type" value="Genomic_DNA"/>
</dbReference>